<evidence type="ECO:0000313" key="3">
    <source>
        <dbReference type="Proteomes" id="UP000501379"/>
    </source>
</evidence>
<dbReference type="EMBL" id="CP053697">
    <property type="protein sequence ID" value="QKE64135.1"/>
    <property type="molecule type" value="Genomic_DNA"/>
</dbReference>
<sequence>MPIALFASLTAHPEQRTALEQALRQMVDASRREPGNLRYDLFVRGDDAATFDLFELYADEAAVAAHRASAHYQAFREQIGDWLAAPVEVRSAAALDLAPFNT</sequence>
<keyword evidence="3" id="KW-1185">Reference proteome</keyword>
<gene>
    <name evidence="2" type="ORF">HNE05_12515</name>
</gene>
<dbReference type="GO" id="GO:0004497">
    <property type="term" value="F:monooxygenase activity"/>
    <property type="evidence" value="ECO:0007669"/>
    <property type="project" value="UniProtKB-KW"/>
</dbReference>
<dbReference type="PANTHER" id="PTHR33336">
    <property type="entry name" value="QUINOL MONOOXYGENASE YGIN-RELATED"/>
    <property type="match status" value="1"/>
</dbReference>
<name>A0A6M8G5D0_9GAMM</name>
<dbReference type="Gene3D" id="3.30.70.100">
    <property type="match status" value="1"/>
</dbReference>
<dbReference type="Proteomes" id="UP000501379">
    <property type="component" value="Chromosome"/>
</dbReference>
<dbReference type="Pfam" id="PF03992">
    <property type="entry name" value="ABM"/>
    <property type="match status" value="1"/>
</dbReference>
<dbReference type="InterPro" id="IPR011008">
    <property type="entry name" value="Dimeric_a/b-barrel"/>
</dbReference>
<keyword evidence="2" id="KW-0503">Monooxygenase</keyword>
<dbReference type="AlphaFoldDB" id="A0A6M8G5D0"/>
<reference evidence="2" key="1">
    <citation type="submission" date="2020-07" db="EMBL/GenBank/DDBJ databases">
        <title>Nitrate ammonifying Pseudomonas campi sp. nov. isolated from German agricultural grassland.</title>
        <authorList>
            <person name="Timsy T."/>
            <person name="Ulrich A."/>
            <person name="Spanner T."/>
            <person name="Foesel B."/>
            <person name="Kolb S."/>
            <person name="Horn M.A."/>
            <person name="Behrendt U."/>
        </authorList>
    </citation>
    <scope>NUCLEOTIDE SEQUENCE</scope>
    <source>
        <strain evidence="2">S1-A32-2</strain>
    </source>
</reference>
<evidence type="ECO:0000313" key="2">
    <source>
        <dbReference type="EMBL" id="QKE64135.1"/>
    </source>
</evidence>
<keyword evidence="2" id="KW-0560">Oxidoreductase</keyword>
<accession>A0A6M8G5D0</accession>
<feature type="domain" description="ABM" evidence="1">
    <location>
        <begin position="3"/>
        <end position="91"/>
    </location>
</feature>
<dbReference type="InterPro" id="IPR007138">
    <property type="entry name" value="ABM_dom"/>
</dbReference>
<dbReference type="SUPFAM" id="SSF54909">
    <property type="entry name" value="Dimeric alpha+beta barrel"/>
    <property type="match status" value="1"/>
</dbReference>
<dbReference type="PANTHER" id="PTHR33336:SF3">
    <property type="entry name" value="ABM DOMAIN-CONTAINING PROTEIN"/>
    <property type="match status" value="1"/>
</dbReference>
<dbReference type="InterPro" id="IPR050744">
    <property type="entry name" value="AI-2_Isomerase_LsrG"/>
</dbReference>
<dbReference type="PROSITE" id="PS51725">
    <property type="entry name" value="ABM"/>
    <property type="match status" value="1"/>
</dbReference>
<protein>
    <submittedName>
        <fullName evidence="2">Antibiotic biosynthesis monooxygenase</fullName>
    </submittedName>
</protein>
<organism evidence="2 3">
    <name type="scientific">Aquipseudomonas campi</name>
    <dbReference type="NCBI Taxonomy" id="2731681"/>
    <lineage>
        <taxon>Bacteria</taxon>
        <taxon>Pseudomonadati</taxon>
        <taxon>Pseudomonadota</taxon>
        <taxon>Gammaproteobacteria</taxon>
        <taxon>Pseudomonadales</taxon>
        <taxon>Pseudomonadaceae</taxon>
        <taxon>Aquipseudomonas</taxon>
    </lineage>
</organism>
<dbReference type="KEGG" id="pcam:HNE05_12515"/>
<evidence type="ECO:0000259" key="1">
    <source>
        <dbReference type="PROSITE" id="PS51725"/>
    </source>
</evidence>
<proteinExistence type="predicted"/>
<dbReference type="RefSeq" id="WP_173208769.1">
    <property type="nucleotide sequence ID" value="NZ_CP053697.2"/>
</dbReference>